<name>D1C8R0_SPHTD</name>
<organism evidence="10 11">
    <name type="scientific">Sphaerobacter thermophilus (strain ATCC 49802 / DSM 20745 / KCCM 41009 / NCIMB 13125 / S 6022)</name>
    <dbReference type="NCBI Taxonomy" id="479434"/>
    <lineage>
        <taxon>Bacteria</taxon>
        <taxon>Pseudomonadati</taxon>
        <taxon>Thermomicrobiota</taxon>
        <taxon>Thermomicrobia</taxon>
        <taxon>Sphaerobacterales</taxon>
        <taxon>Sphaerobacterineae</taxon>
        <taxon>Sphaerobacteraceae</taxon>
        <taxon>Sphaerobacter</taxon>
    </lineage>
</organism>
<keyword evidence="4 8" id="KW-0812">Transmembrane</keyword>
<dbReference type="Gene3D" id="1.20.1250.20">
    <property type="entry name" value="MFS general substrate transporter like domains"/>
    <property type="match status" value="1"/>
</dbReference>
<feature type="domain" description="Major facilitator superfamily (MFS) profile" evidence="9">
    <location>
        <begin position="14"/>
        <end position="399"/>
    </location>
</feature>
<dbReference type="eggNOG" id="COG0477">
    <property type="taxonomic scope" value="Bacteria"/>
</dbReference>
<dbReference type="PANTHER" id="PTHR23513:SF9">
    <property type="entry name" value="ENTEROBACTIN EXPORTER ENTS"/>
    <property type="match status" value="1"/>
</dbReference>
<dbReference type="InParanoid" id="D1C8R0"/>
<proteinExistence type="predicted"/>
<feature type="transmembrane region" description="Helical" evidence="8">
    <location>
        <begin position="372"/>
        <end position="395"/>
    </location>
</feature>
<reference evidence="10 11" key="2">
    <citation type="journal article" date="2010" name="Stand. Genomic Sci.">
        <title>Complete genome sequence of Desulfohalobium retbaense type strain (HR(100)).</title>
        <authorList>
            <person name="Spring S."/>
            <person name="Nolan M."/>
            <person name="Lapidus A."/>
            <person name="Glavina Del Rio T."/>
            <person name="Copeland A."/>
            <person name="Tice H."/>
            <person name="Cheng J.F."/>
            <person name="Lucas S."/>
            <person name="Land M."/>
            <person name="Chen F."/>
            <person name="Bruce D."/>
            <person name="Goodwin L."/>
            <person name="Pitluck S."/>
            <person name="Ivanova N."/>
            <person name="Mavromatis K."/>
            <person name="Mikhailova N."/>
            <person name="Pati A."/>
            <person name="Chen A."/>
            <person name="Palaniappan K."/>
            <person name="Hauser L."/>
            <person name="Chang Y.J."/>
            <person name="Jeffries C.D."/>
            <person name="Munk C."/>
            <person name="Kiss H."/>
            <person name="Chain P."/>
            <person name="Han C."/>
            <person name="Brettin T."/>
            <person name="Detter J.C."/>
            <person name="Schuler E."/>
            <person name="Goker M."/>
            <person name="Rohde M."/>
            <person name="Bristow J."/>
            <person name="Eisen J.A."/>
            <person name="Markowitz V."/>
            <person name="Hugenholtz P."/>
            <person name="Kyrpides N.C."/>
            <person name="Klenk H.P."/>
        </authorList>
    </citation>
    <scope>NUCLEOTIDE SEQUENCE [LARGE SCALE GENOMIC DNA]</scope>
    <source>
        <strain evidence="11">ATCC 49802 / DSM 20745 / S 6022</strain>
    </source>
</reference>
<protein>
    <submittedName>
        <fullName evidence="10">Major facilitator superfamily MFS_1</fullName>
    </submittedName>
</protein>
<feature type="transmembrane region" description="Helical" evidence="8">
    <location>
        <begin position="258"/>
        <end position="278"/>
    </location>
</feature>
<dbReference type="CDD" id="cd06173">
    <property type="entry name" value="MFS_MefA_like"/>
    <property type="match status" value="1"/>
</dbReference>
<keyword evidence="6 8" id="KW-0472">Membrane</keyword>
<dbReference type="RefSeq" id="WP_012873239.1">
    <property type="nucleotide sequence ID" value="NC_013524.1"/>
</dbReference>
<dbReference type="Pfam" id="PF05977">
    <property type="entry name" value="MFS_3"/>
    <property type="match status" value="1"/>
</dbReference>
<evidence type="ECO:0000256" key="7">
    <source>
        <dbReference type="SAM" id="MobiDB-lite"/>
    </source>
</evidence>
<dbReference type="HOGENOM" id="CLU_034180_11_0_0"/>
<evidence type="ECO:0000256" key="2">
    <source>
        <dbReference type="ARBA" id="ARBA00022448"/>
    </source>
</evidence>
<feature type="region of interest" description="Disordered" evidence="7">
    <location>
        <begin position="405"/>
        <end position="431"/>
    </location>
</feature>
<feature type="transmembrane region" description="Helical" evidence="8">
    <location>
        <begin position="36"/>
        <end position="59"/>
    </location>
</feature>
<evidence type="ECO:0000256" key="5">
    <source>
        <dbReference type="ARBA" id="ARBA00022989"/>
    </source>
</evidence>
<gene>
    <name evidence="10" type="ordered locus">Sthe_2790</name>
</gene>
<evidence type="ECO:0000256" key="4">
    <source>
        <dbReference type="ARBA" id="ARBA00022692"/>
    </source>
</evidence>
<dbReference type="PROSITE" id="PS50850">
    <property type="entry name" value="MFS"/>
    <property type="match status" value="1"/>
</dbReference>
<dbReference type="GO" id="GO:0022857">
    <property type="term" value="F:transmembrane transporter activity"/>
    <property type="evidence" value="ECO:0007669"/>
    <property type="project" value="InterPro"/>
</dbReference>
<evidence type="ECO:0000259" key="9">
    <source>
        <dbReference type="PROSITE" id="PS50850"/>
    </source>
</evidence>
<feature type="transmembrane region" description="Helical" evidence="8">
    <location>
        <begin position="225"/>
        <end position="246"/>
    </location>
</feature>
<dbReference type="Proteomes" id="UP000002027">
    <property type="component" value="Chromosome 2"/>
</dbReference>
<dbReference type="EMBL" id="CP001824">
    <property type="protein sequence ID" value="ACZ40203.1"/>
    <property type="molecule type" value="Genomic_DNA"/>
</dbReference>
<evidence type="ECO:0000256" key="6">
    <source>
        <dbReference type="ARBA" id="ARBA00023136"/>
    </source>
</evidence>
<evidence type="ECO:0000313" key="11">
    <source>
        <dbReference type="Proteomes" id="UP000002027"/>
    </source>
</evidence>
<evidence type="ECO:0000256" key="1">
    <source>
        <dbReference type="ARBA" id="ARBA00004651"/>
    </source>
</evidence>
<dbReference type="PANTHER" id="PTHR23513">
    <property type="entry name" value="INTEGRAL MEMBRANE EFFLUX PROTEIN-RELATED"/>
    <property type="match status" value="1"/>
</dbReference>
<keyword evidence="5 8" id="KW-1133">Transmembrane helix</keyword>
<evidence type="ECO:0000256" key="8">
    <source>
        <dbReference type="SAM" id="Phobius"/>
    </source>
</evidence>
<accession>D1C8R0</accession>
<dbReference type="SUPFAM" id="SSF103473">
    <property type="entry name" value="MFS general substrate transporter"/>
    <property type="match status" value="1"/>
</dbReference>
<feature type="transmembrane region" description="Helical" evidence="8">
    <location>
        <begin position="80"/>
        <end position="101"/>
    </location>
</feature>
<dbReference type="InterPro" id="IPR020846">
    <property type="entry name" value="MFS_dom"/>
</dbReference>
<dbReference type="KEGG" id="sti:Sthe_2790"/>
<keyword evidence="2" id="KW-0813">Transport</keyword>
<dbReference type="InterPro" id="IPR036259">
    <property type="entry name" value="MFS_trans_sf"/>
</dbReference>
<keyword evidence="3" id="KW-1003">Cell membrane</keyword>
<dbReference type="InterPro" id="IPR010290">
    <property type="entry name" value="TM_effector"/>
</dbReference>
<evidence type="ECO:0000313" key="10">
    <source>
        <dbReference type="EMBL" id="ACZ40203.1"/>
    </source>
</evidence>
<reference evidence="11" key="1">
    <citation type="submission" date="2009-11" db="EMBL/GenBank/DDBJ databases">
        <title>The complete chromosome 2 of Sphaerobacter thermophilus DSM 20745.</title>
        <authorList>
            <person name="Lucas S."/>
            <person name="Copeland A."/>
            <person name="Lapidus A."/>
            <person name="Glavina del Rio T."/>
            <person name="Dalin E."/>
            <person name="Tice H."/>
            <person name="Bruce D."/>
            <person name="Goodwin L."/>
            <person name="Pitluck S."/>
            <person name="Kyrpides N."/>
            <person name="Mavromatis K."/>
            <person name="Ivanova N."/>
            <person name="Mikhailova N."/>
            <person name="LaButti K.M."/>
            <person name="Clum A."/>
            <person name="Sun H.I."/>
            <person name="Brettin T."/>
            <person name="Detter J.C."/>
            <person name="Han C."/>
            <person name="Larimer F."/>
            <person name="Land M."/>
            <person name="Hauser L."/>
            <person name="Markowitz V."/>
            <person name="Cheng J.F."/>
            <person name="Hugenholtz P."/>
            <person name="Woyke T."/>
            <person name="Wu D."/>
            <person name="Steenblock K."/>
            <person name="Schneider S."/>
            <person name="Pukall R."/>
            <person name="Goeker M."/>
            <person name="Klenk H.P."/>
            <person name="Eisen J.A."/>
        </authorList>
    </citation>
    <scope>NUCLEOTIDE SEQUENCE [LARGE SCALE GENOMIC DNA]</scope>
    <source>
        <strain evidence="11">ATCC 49802 / DSM 20745 / S 6022</strain>
    </source>
</reference>
<comment type="subcellular location">
    <subcellularLocation>
        <location evidence="1">Cell membrane</location>
        <topology evidence="1">Multi-pass membrane protein</topology>
    </subcellularLocation>
</comment>
<sequence>MRLPTALAALAYRDFRLLWAGQFVDMLGTQVQTVALGWLVYSLTGSTAALGGVGLARAIPTILLSIFGGTLADQVDRRRLLLVSQSFLAGLSALLALIISLGKANVPILYAFAALTAAAAAFDSPTRQALIPSLVPRERLPNALTLNVLAWQTAAVLGPATGGVIIKVFGVSAAYWINAASFLVVLGAIVAMRTRVPVPAGPRRGLSAVVEGLEFVRGRAILWQLMLVDFLAVLFVSSMGLLPVFARDVLAVGSDGLGLLYSAPAAGAVAGSVIFTLLPTPRRPGRVVALAVAAYGISLALFGMARSFPVALGLLALAGGLDAVSMAMRHTVRQLATPDSLRGRVGALASVFSAGGPRLGEFQAGMVASVVGARYAMVLGGGACLLMVVTSRWWARQLWQYRGEELPEESEEPRVEAEVPGAAESSVAGVD</sequence>
<feature type="transmembrane region" description="Helical" evidence="8">
    <location>
        <begin position="287"/>
        <end position="305"/>
    </location>
</feature>
<dbReference type="STRING" id="479434.Sthe_2790"/>
<dbReference type="GO" id="GO:0005886">
    <property type="term" value="C:plasma membrane"/>
    <property type="evidence" value="ECO:0007669"/>
    <property type="project" value="UniProtKB-SubCell"/>
</dbReference>
<feature type="transmembrane region" description="Helical" evidence="8">
    <location>
        <begin position="175"/>
        <end position="194"/>
    </location>
</feature>
<evidence type="ECO:0000256" key="3">
    <source>
        <dbReference type="ARBA" id="ARBA00022475"/>
    </source>
</evidence>
<dbReference type="AlphaFoldDB" id="D1C8R0"/>
<keyword evidence="11" id="KW-1185">Reference proteome</keyword>